<keyword evidence="1" id="KW-0472">Membrane</keyword>
<dbReference type="Proteomes" id="UP000198287">
    <property type="component" value="Unassembled WGS sequence"/>
</dbReference>
<proteinExistence type="predicted"/>
<evidence type="ECO:0000256" key="1">
    <source>
        <dbReference type="SAM" id="Phobius"/>
    </source>
</evidence>
<sequence>MQLIPTIAIFFSYFTISLTKNPEILPVFHLLLDKLGPCDIQVLADGWRDNIDWYNVIQPVKIVHSPSNNIVAYRQIQINAFKSRVATPCQFAIFLYTRYLVPGDEKLETLNLFPWSTMTWSGHMFHQQQGIPFQRNNVLITIVTTQTSLQNAYLEIGRITILSVLFILPHNPFKICAWHGEGVKISWSTWMYSLSEHLFCHEDTSRPKKSVFRVVGILDAPQYFRILVESGIYFLLREEEFRQANLDRLPVSKVDGEDLAQPIKLDGAISTLLVLCGATIVGAVLAFSLENIYKLYIDSNPKRTYGIKLLTTNVGRKGGLGGKFFNLVVLVTINGGGFIFALLTDHDKNAIATGYKSNCDSCNLHQTNKLPTEYYRKPKKTENQKSQRMTGLIINLFLLAFCLASFTSPCLGNFDAVISPTSSTISGHHKLVITPELRRQFGISKESDLKTGVRKHFGKSPDYAFVQSPTPWNDLYSTYHWHQVTSRMTAQLGSSFHERETTSVIASNDYTNESELNVTIKETLSHTIYDSVETTWSGEVGLAASFDFSVNVFFVKGSASLDLTTKFGYAKTETKSSTMGSGTEVELTLRPKSSVTVEIVSKIGEGVATMRYKAMLEGSVATKYNRKYKNHHYWSIAVTRVLRALGKPNTKIITQTIKSSVYFTKSIVIRDRRSRGVLRKFDVDNEDRVVINEMEDGSFCIEDNQIIGVN</sequence>
<comment type="caution">
    <text evidence="2">The sequence shown here is derived from an EMBL/GenBank/DDBJ whole genome shotgun (WGS) entry which is preliminary data.</text>
</comment>
<evidence type="ECO:0000313" key="2">
    <source>
        <dbReference type="EMBL" id="OXA54385.1"/>
    </source>
</evidence>
<dbReference type="EMBL" id="LNIX01000005">
    <property type="protein sequence ID" value="OXA54385.1"/>
    <property type="molecule type" value="Genomic_DNA"/>
</dbReference>
<dbReference type="Gene3D" id="2.170.15.10">
    <property type="entry name" value="Proaerolysin, chain A, domain 3"/>
    <property type="match status" value="1"/>
</dbReference>
<reference evidence="2 3" key="1">
    <citation type="submission" date="2015-12" db="EMBL/GenBank/DDBJ databases">
        <title>The genome of Folsomia candida.</title>
        <authorList>
            <person name="Faddeeva A."/>
            <person name="Derks M.F."/>
            <person name="Anvar Y."/>
            <person name="Smit S."/>
            <person name="Van Straalen N."/>
            <person name="Roelofs D."/>
        </authorList>
    </citation>
    <scope>NUCLEOTIDE SEQUENCE [LARGE SCALE GENOMIC DNA]</scope>
    <source>
        <strain evidence="2 3">VU population</strain>
        <tissue evidence="2">Whole body</tissue>
    </source>
</reference>
<dbReference type="OrthoDB" id="7405779at2759"/>
<accession>A0A226EA23</accession>
<keyword evidence="1" id="KW-0812">Transmembrane</keyword>
<evidence type="ECO:0000313" key="3">
    <source>
        <dbReference type="Proteomes" id="UP000198287"/>
    </source>
</evidence>
<dbReference type="AlphaFoldDB" id="A0A226EA23"/>
<keyword evidence="3" id="KW-1185">Reference proteome</keyword>
<dbReference type="SUPFAM" id="SSF56973">
    <property type="entry name" value="Aerolisin/ETX pore-forming domain"/>
    <property type="match status" value="1"/>
</dbReference>
<protein>
    <submittedName>
        <fullName evidence="2">Spherulin-2A</fullName>
    </submittedName>
</protein>
<keyword evidence="1" id="KW-1133">Transmembrane helix</keyword>
<organism evidence="2 3">
    <name type="scientific">Folsomia candida</name>
    <name type="common">Springtail</name>
    <dbReference type="NCBI Taxonomy" id="158441"/>
    <lineage>
        <taxon>Eukaryota</taxon>
        <taxon>Metazoa</taxon>
        <taxon>Ecdysozoa</taxon>
        <taxon>Arthropoda</taxon>
        <taxon>Hexapoda</taxon>
        <taxon>Collembola</taxon>
        <taxon>Entomobryomorpha</taxon>
        <taxon>Isotomoidea</taxon>
        <taxon>Isotomidae</taxon>
        <taxon>Proisotominae</taxon>
        <taxon>Folsomia</taxon>
    </lineage>
</organism>
<feature type="transmembrane region" description="Helical" evidence="1">
    <location>
        <begin position="268"/>
        <end position="289"/>
    </location>
</feature>
<gene>
    <name evidence="2" type="ORF">Fcan01_11144</name>
</gene>
<name>A0A226EA23_FOLCA</name>
<dbReference type="CDD" id="cd20235">
    <property type="entry name" value="PFM_spherulin-2a-like"/>
    <property type="match status" value="1"/>
</dbReference>
<feature type="transmembrane region" description="Helical" evidence="1">
    <location>
        <begin position="324"/>
        <end position="343"/>
    </location>
</feature>